<dbReference type="Proteomes" id="UP000502584">
    <property type="component" value="Segment"/>
</dbReference>
<accession>A0A6G6XHC8</accession>
<keyword evidence="2" id="KW-1185">Reference proteome</keyword>
<evidence type="ECO:0000313" key="2">
    <source>
        <dbReference type="Proteomes" id="UP000502584"/>
    </source>
</evidence>
<organism evidence="1 2">
    <name type="scientific">Pseudomonas phage vB_Pae-SS2019XI</name>
    <dbReference type="NCBI Taxonomy" id="2660688"/>
    <lineage>
        <taxon>Viruses</taxon>
        <taxon>Duplodnaviria</taxon>
        <taxon>Heunggongvirae</taxon>
        <taxon>Uroviricota</taxon>
        <taxon>Caudoviricetes</taxon>
        <taxon>Casjensviridae</taxon>
        <taxon>Maxdohrnvirus</taxon>
        <taxon>Maxdohrnvirus SS2019XI</taxon>
    </lineage>
</organism>
<proteinExistence type="predicted"/>
<dbReference type="EMBL" id="MN536026">
    <property type="protein sequence ID" value="QIG56896.1"/>
    <property type="molecule type" value="Genomic_DNA"/>
</dbReference>
<evidence type="ECO:0000313" key="1">
    <source>
        <dbReference type="EMBL" id="QIG56896.1"/>
    </source>
</evidence>
<protein>
    <submittedName>
        <fullName evidence="1">Tail assembly protein</fullName>
    </submittedName>
</protein>
<name>A0A6G6XHC8_9CAUD</name>
<reference evidence="1 2" key="1">
    <citation type="submission" date="2019-10" db="EMBL/GenBank/DDBJ databases">
        <title>Genome of the temperate Pseudomonas aerugionosa phage vB_Pae-SS2019XI.</title>
        <authorList>
            <person name="Hammerl J.A."/>
            <person name="Jaeckel C."/>
            <person name="Schnehle S."/>
            <person name="Schmoger S."/>
        </authorList>
    </citation>
    <scope>NUCLEOTIDE SEQUENCE [LARGE SCALE GENOMIC DNA]</scope>
</reference>
<sequence>MSTLWPSLLYDAQGPHAHNAYDQELPAYLEVEEISSQLQPGPLAGSGAVPEIPRQIAGNRWRGVNDTFYNRLLVEPSLLELGNLLSNQTRTISVWNGFLENKTISAFQRVNDAGISVTEPVAVPYVLRPLEQLTYILNVSTDGPAVIDAQYVWTVDGTDYSAEVTGRRVVVFPFGPNWNTPVTEPLEWLTNVLRSYAGNEQRRSLRVEARRELSYSLRLTRQQSARLENLLWGWQNRIYAMPIWTDKPRLTAHAQRGDLELLLPTDTYSFAAGALAVLYQNAETMEVVEIDTVAAGRLALRRPLESDWGIDTAVMPMVLGHLPTSVPLMRYTNNTLTGSISFTCDPNTTDPYTPAGTPPVQYEGLEVITRQPNWVSPLDNSFAYEFQTLDQQAGAVLWNPTEEFPRIIRRYTWLLNGRQQIKAFRQALGRWRGQARALYVPSWHEDFKVTRAIGASDVGIAVEENEFRGMVGVDPARNRLMLRLENGQMFFRKIVGVSTDGTYTLLTIDAPFNLQIEVNQVRALHLLMRCRLATDRVELVWRTSQVATVDTTFTTILE</sequence>
<gene>
    <name evidence="1" type="ORF">vBPaeSS2019XI_018</name>
</gene>